<sequence length="123" mass="13852">DNIPVRTGNNANKCGSLKFWLIRLKINLALEKEGYKMVEWGDINVEMTKLADVAAHVSGEVDTIYILNHYTAGVILFGDRTELPRKSLHKYINTKASTVFLMDPAQLSSELEDSKNASKRIQE</sequence>
<feature type="non-terminal residue" evidence="1">
    <location>
        <position position="1"/>
    </location>
</feature>
<evidence type="ECO:0000313" key="1">
    <source>
        <dbReference type="EMBL" id="MEQ2289106.1"/>
    </source>
</evidence>
<proteinExistence type="predicted"/>
<keyword evidence="2" id="KW-1185">Reference proteome</keyword>
<reference evidence="1 2" key="1">
    <citation type="submission" date="2021-06" db="EMBL/GenBank/DDBJ databases">
        <authorList>
            <person name="Palmer J.M."/>
        </authorList>
    </citation>
    <scope>NUCLEOTIDE SEQUENCE [LARGE SCALE GENOMIC DNA]</scope>
    <source>
        <strain evidence="1 2">AS_MEX2019</strain>
        <tissue evidence="1">Muscle</tissue>
    </source>
</reference>
<evidence type="ECO:0000313" key="2">
    <source>
        <dbReference type="Proteomes" id="UP001469553"/>
    </source>
</evidence>
<protein>
    <submittedName>
        <fullName evidence="1">Uncharacterized protein</fullName>
    </submittedName>
</protein>
<gene>
    <name evidence="1" type="ORF">AMECASPLE_029652</name>
</gene>
<comment type="caution">
    <text evidence="1">The sequence shown here is derived from an EMBL/GenBank/DDBJ whole genome shotgun (WGS) entry which is preliminary data.</text>
</comment>
<organism evidence="1 2">
    <name type="scientific">Ameca splendens</name>
    <dbReference type="NCBI Taxonomy" id="208324"/>
    <lineage>
        <taxon>Eukaryota</taxon>
        <taxon>Metazoa</taxon>
        <taxon>Chordata</taxon>
        <taxon>Craniata</taxon>
        <taxon>Vertebrata</taxon>
        <taxon>Euteleostomi</taxon>
        <taxon>Actinopterygii</taxon>
        <taxon>Neopterygii</taxon>
        <taxon>Teleostei</taxon>
        <taxon>Neoteleostei</taxon>
        <taxon>Acanthomorphata</taxon>
        <taxon>Ovalentaria</taxon>
        <taxon>Atherinomorphae</taxon>
        <taxon>Cyprinodontiformes</taxon>
        <taxon>Goodeidae</taxon>
        <taxon>Ameca</taxon>
    </lineage>
</organism>
<name>A0ABV0Y5X8_9TELE</name>
<accession>A0ABV0Y5X8</accession>
<dbReference type="EMBL" id="JAHRIP010022230">
    <property type="protein sequence ID" value="MEQ2289106.1"/>
    <property type="molecule type" value="Genomic_DNA"/>
</dbReference>
<dbReference type="Proteomes" id="UP001469553">
    <property type="component" value="Unassembled WGS sequence"/>
</dbReference>